<dbReference type="NCBIfam" id="TIGR02937">
    <property type="entry name" value="sigma70-ECF"/>
    <property type="match status" value="1"/>
</dbReference>
<dbReference type="AlphaFoldDB" id="A0A1T1HAI1"/>
<dbReference type="Pfam" id="PF08281">
    <property type="entry name" value="Sigma70_r4_2"/>
    <property type="match status" value="1"/>
</dbReference>
<dbReference type="STRING" id="966.BTA35_0212670"/>
<evidence type="ECO:0000256" key="3">
    <source>
        <dbReference type="ARBA" id="ARBA00023082"/>
    </source>
</evidence>
<dbReference type="InterPro" id="IPR013249">
    <property type="entry name" value="RNA_pol_sigma70_r4_t2"/>
</dbReference>
<keyword evidence="4" id="KW-0804">Transcription</keyword>
<organism evidence="7 8">
    <name type="scientific">Oceanospirillum linum</name>
    <dbReference type="NCBI Taxonomy" id="966"/>
    <lineage>
        <taxon>Bacteria</taxon>
        <taxon>Pseudomonadati</taxon>
        <taxon>Pseudomonadota</taxon>
        <taxon>Gammaproteobacteria</taxon>
        <taxon>Oceanospirillales</taxon>
        <taxon>Oceanospirillaceae</taxon>
        <taxon>Oceanospirillum</taxon>
    </lineage>
</organism>
<proteinExistence type="inferred from homology"/>
<dbReference type="GO" id="GO:0003677">
    <property type="term" value="F:DNA binding"/>
    <property type="evidence" value="ECO:0007669"/>
    <property type="project" value="InterPro"/>
</dbReference>
<dbReference type="SUPFAM" id="SSF88659">
    <property type="entry name" value="Sigma3 and sigma4 domains of RNA polymerase sigma factors"/>
    <property type="match status" value="1"/>
</dbReference>
<dbReference type="GO" id="GO:0016987">
    <property type="term" value="F:sigma factor activity"/>
    <property type="evidence" value="ECO:0007669"/>
    <property type="project" value="UniProtKB-KW"/>
</dbReference>
<accession>A0A1T1HAI1</accession>
<feature type="domain" description="RNA polymerase sigma factor 70 region 4 type 2" evidence="6">
    <location>
        <begin position="103"/>
        <end position="155"/>
    </location>
</feature>
<dbReference type="SUPFAM" id="SSF88946">
    <property type="entry name" value="Sigma2 domain of RNA polymerase sigma factors"/>
    <property type="match status" value="1"/>
</dbReference>
<dbReference type="InterPro" id="IPR014284">
    <property type="entry name" value="RNA_pol_sigma-70_dom"/>
</dbReference>
<dbReference type="InterPro" id="IPR039425">
    <property type="entry name" value="RNA_pol_sigma-70-like"/>
</dbReference>
<evidence type="ECO:0000313" key="8">
    <source>
        <dbReference type="Proteomes" id="UP000190064"/>
    </source>
</evidence>
<dbReference type="InterPro" id="IPR013325">
    <property type="entry name" value="RNA_pol_sigma_r2"/>
</dbReference>
<dbReference type="PANTHER" id="PTHR43133">
    <property type="entry name" value="RNA POLYMERASE ECF-TYPE SIGMA FACTO"/>
    <property type="match status" value="1"/>
</dbReference>
<dbReference type="InterPro" id="IPR036388">
    <property type="entry name" value="WH-like_DNA-bd_sf"/>
</dbReference>
<dbReference type="InterPro" id="IPR007627">
    <property type="entry name" value="RNA_pol_sigma70_r2"/>
</dbReference>
<sequence length="179" mass="20825">MSEIWLQYEAELLAFLQSKLNNYDEAEDLLQELFFRLMDQKKDLWEIKNTRAWLFRVARNKVIDAYRSRSKINGLQKITTTEDIDALPEKKQQPEEPVAQLDRCLLRNLEELPPADAQIIEQCDLNGMKQAEFARQNNLTLPAAKARLLRARKKLRAAIIKNCQVQFDTSGKVCGHIPR</sequence>
<keyword evidence="3" id="KW-0731">Sigma factor</keyword>
<evidence type="ECO:0000259" key="5">
    <source>
        <dbReference type="Pfam" id="PF04542"/>
    </source>
</evidence>
<protein>
    <recommendedName>
        <fullName evidence="9">RNA polymerase subunit sigma-70</fullName>
    </recommendedName>
</protein>
<dbReference type="PANTHER" id="PTHR43133:SF62">
    <property type="entry name" value="RNA POLYMERASE SIGMA FACTOR SIGZ"/>
    <property type="match status" value="1"/>
</dbReference>
<dbReference type="Proteomes" id="UP000190064">
    <property type="component" value="Unassembled WGS sequence"/>
</dbReference>
<evidence type="ECO:0000313" key="7">
    <source>
        <dbReference type="EMBL" id="OOV86750.1"/>
    </source>
</evidence>
<gene>
    <name evidence="7" type="ORF">BTA35_0212670</name>
</gene>
<evidence type="ECO:0000256" key="4">
    <source>
        <dbReference type="ARBA" id="ARBA00023163"/>
    </source>
</evidence>
<feature type="domain" description="RNA polymerase sigma-70 region 2" evidence="5">
    <location>
        <begin position="7"/>
        <end position="71"/>
    </location>
</feature>
<dbReference type="EMBL" id="MTSD02000005">
    <property type="protein sequence ID" value="OOV86750.1"/>
    <property type="molecule type" value="Genomic_DNA"/>
</dbReference>
<keyword evidence="8" id="KW-1185">Reference proteome</keyword>
<keyword evidence="2" id="KW-0805">Transcription regulation</keyword>
<name>A0A1T1HAI1_OCELI</name>
<evidence type="ECO:0008006" key="9">
    <source>
        <dbReference type="Google" id="ProtNLM"/>
    </source>
</evidence>
<dbReference type="Gene3D" id="1.10.1740.10">
    <property type="match status" value="1"/>
</dbReference>
<comment type="similarity">
    <text evidence="1">Belongs to the sigma-70 factor family. ECF subfamily.</text>
</comment>
<evidence type="ECO:0000259" key="6">
    <source>
        <dbReference type="Pfam" id="PF08281"/>
    </source>
</evidence>
<comment type="caution">
    <text evidence="7">The sequence shown here is derived from an EMBL/GenBank/DDBJ whole genome shotgun (WGS) entry which is preliminary data.</text>
</comment>
<reference evidence="7" key="1">
    <citation type="submission" date="2017-02" db="EMBL/GenBank/DDBJ databases">
        <title>Draft Genome Sequence of the Salt Water Bacterium Oceanospirillum linum ATCC 11336.</title>
        <authorList>
            <person name="Trachtenberg A.M."/>
            <person name="Carney J.G."/>
            <person name="Linnane J.D."/>
            <person name="Rheaume B.A."/>
            <person name="Pitts N.L."/>
            <person name="Mykles D.L."/>
            <person name="Maclea K.S."/>
        </authorList>
    </citation>
    <scope>NUCLEOTIDE SEQUENCE [LARGE SCALE GENOMIC DNA]</scope>
    <source>
        <strain evidence="7">ATCC 11336</strain>
    </source>
</reference>
<dbReference type="Pfam" id="PF04542">
    <property type="entry name" value="Sigma70_r2"/>
    <property type="match status" value="1"/>
</dbReference>
<dbReference type="InterPro" id="IPR013324">
    <property type="entry name" value="RNA_pol_sigma_r3/r4-like"/>
</dbReference>
<dbReference type="Gene3D" id="1.10.10.10">
    <property type="entry name" value="Winged helix-like DNA-binding domain superfamily/Winged helix DNA-binding domain"/>
    <property type="match status" value="1"/>
</dbReference>
<evidence type="ECO:0000256" key="1">
    <source>
        <dbReference type="ARBA" id="ARBA00010641"/>
    </source>
</evidence>
<evidence type="ECO:0000256" key="2">
    <source>
        <dbReference type="ARBA" id="ARBA00023015"/>
    </source>
</evidence>
<dbReference type="GO" id="GO:0006352">
    <property type="term" value="P:DNA-templated transcription initiation"/>
    <property type="evidence" value="ECO:0007669"/>
    <property type="project" value="InterPro"/>
</dbReference>